<protein>
    <submittedName>
        <fullName evidence="1">Uncharacterized protein</fullName>
    </submittedName>
</protein>
<keyword evidence="2" id="KW-1185">Reference proteome</keyword>
<reference evidence="1 2" key="1">
    <citation type="submission" date="2019-11" db="EMBL/GenBank/DDBJ databases">
        <title>Novel species isolated from a subtropical stream in China.</title>
        <authorList>
            <person name="Lu H."/>
        </authorList>
    </citation>
    <scope>NUCLEOTIDE SEQUENCE [LARGE SCALE GENOMIC DNA]</scope>
    <source>
        <strain evidence="1 2">FT92W</strain>
    </source>
</reference>
<name>A0A7X2LTY0_9BURK</name>
<dbReference type="EMBL" id="WKJJ01000006">
    <property type="protein sequence ID" value="MRV72452.1"/>
    <property type="molecule type" value="Genomic_DNA"/>
</dbReference>
<accession>A0A7X2LTY0</accession>
<sequence length="131" mass="14555">MTSSEQKNACREAISEWSSLRQLAGFATLRKGYCNSNNGTGVNYPEDLDPYQIEVEGIHIPVGYVLVFVFTDQMLDGGYELLVPEHIYLCVLADALAEKNHGVEAAKVRELAREAEERAQQINPADALRRG</sequence>
<dbReference type="Proteomes" id="UP000446768">
    <property type="component" value="Unassembled WGS sequence"/>
</dbReference>
<organism evidence="1 2">
    <name type="scientific">Pseudoduganella rivuli</name>
    <dbReference type="NCBI Taxonomy" id="2666085"/>
    <lineage>
        <taxon>Bacteria</taxon>
        <taxon>Pseudomonadati</taxon>
        <taxon>Pseudomonadota</taxon>
        <taxon>Betaproteobacteria</taxon>
        <taxon>Burkholderiales</taxon>
        <taxon>Oxalobacteraceae</taxon>
        <taxon>Telluria group</taxon>
        <taxon>Pseudoduganella</taxon>
    </lineage>
</organism>
<evidence type="ECO:0000313" key="1">
    <source>
        <dbReference type="EMBL" id="MRV72452.1"/>
    </source>
</evidence>
<dbReference type="AlphaFoldDB" id="A0A7X2LTY0"/>
<dbReference type="RefSeq" id="WP_154374000.1">
    <property type="nucleotide sequence ID" value="NZ_WKJJ01000006.1"/>
</dbReference>
<evidence type="ECO:0000313" key="2">
    <source>
        <dbReference type="Proteomes" id="UP000446768"/>
    </source>
</evidence>
<gene>
    <name evidence="1" type="ORF">GJ700_12095</name>
</gene>
<comment type="caution">
    <text evidence="1">The sequence shown here is derived from an EMBL/GenBank/DDBJ whole genome shotgun (WGS) entry which is preliminary data.</text>
</comment>
<proteinExistence type="predicted"/>